<proteinExistence type="predicted"/>
<accession>A0A5P1EU70</accession>
<sequence>MSTEAIQAIQALKIAKSSQSRKVMSTEAIQAIQALKIAKSSQSKDPSSSSFPSSRLGLKIAKSSQSKDPSSSSFPSSRLGKVFSYRIGRLIKGDLVAVLGELQRQNEWEFALQILFFLLKRFDFDLWVAVNLMISVNFDDMSFIGMRGGHNS</sequence>
<reference evidence="3" key="1">
    <citation type="journal article" date="2017" name="Nat. Commun.">
        <title>The asparagus genome sheds light on the origin and evolution of a young Y chromosome.</title>
        <authorList>
            <person name="Harkess A."/>
            <person name="Zhou J."/>
            <person name="Xu C."/>
            <person name="Bowers J.E."/>
            <person name="Van der Hulst R."/>
            <person name="Ayyampalayam S."/>
            <person name="Mercati F."/>
            <person name="Riccardi P."/>
            <person name="McKain M.R."/>
            <person name="Kakrana A."/>
            <person name="Tang H."/>
            <person name="Ray J."/>
            <person name="Groenendijk J."/>
            <person name="Arikit S."/>
            <person name="Mathioni S.M."/>
            <person name="Nakano M."/>
            <person name="Shan H."/>
            <person name="Telgmann-Rauber A."/>
            <person name="Kanno A."/>
            <person name="Yue Z."/>
            <person name="Chen H."/>
            <person name="Li W."/>
            <person name="Chen Y."/>
            <person name="Xu X."/>
            <person name="Zhang Y."/>
            <person name="Luo S."/>
            <person name="Chen H."/>
            <person name="Gao J."/>
            <person name="Mao Z."/>
            <person name="Pires J.C."/>
            <person name="Luo M."/>
            <person name="Kudrna D."/>
            <person name="Wing R.A."/>
            <person name="Meyers B.C."/>
            <person name="Yi K."/>
            <person name="Kong H."/>
            <person name="Lavrijsen P."/>
            <person name="Sunseri F."/>
            <person name="Falavigna A."/>
            <person name="Ye Y."/>
            <person name="Leebens-Mack J.H."/>
            <person name="Chen G."/>
        </authorList>
    </citation>
    <scope>NUCLEOTIDE SEQUENCE [LARGE SCALE GENOMIC DNA]</scope>
    <source>
        <strain evidence="3">cv. DH0086</strain>
    </source>
</reference>
<dbReference type="EMBL" id="CM007385">
    <property type="protein sequence ID" value="ONK69354.1"/>
    <property type="molecule type" value="Genomic_DNA"/>
</dbReference>
<dbReference type="PANTHER" id="PTHR47594">
    <property type="entry name" value="PPR CONTAINING PLANT-LIKE PROTEIN"/>
    <property type="match status" value="1"/>
</dbReference>
<dbReference type="GO" id="GO:0003723">
    <property type="term" value="F:RNA binding"/>
    <property type="evidence" value="ECO:0007669"/>
    <property type="project" value="InterPro"/>
</dbReference>
<dbReference type="GO" id="GO:0000373">
    <property type="term" value="P:Group II intron splicing"/>
    <property type="evidence" value="ECO:0007669"/>
    <property type="project" value="InterPro"/>
</dbReference>
<evidence type="ECO:0000313" key="2">
    <source>
        <dbReference type="EMBL" id="ONK69354.1"/>
    </source>
</evidence>
<dbReference type="Proteomes" id="UP000243459">
    <property type="component" value="Chromosome 5"/>
</dbReference>
<keyword evidence="3" id="KW-1185">Reference proteome</keyword>
<feature type="compositionally biased region" description="Low complexity" evidence="1">
    <location>
        <begin position="38"/>
        <end position="54"/>
    </location>
</feature>
<evidence type="ECO:0000256" key="1">
    <source>
        <dbReference type="SAM" id="MobiDB-lite"/>
    </source>
</evidence>
<protein>
    <submittedName>
        <fullName evidence="2">Uncharacterized protein</fullName>
    </submittedName>
</protein>
<evidence type="ECO:0000313" key="3">
    <source>
        <dbReference type="Proteomes" id="UP000243459"/>
    </source>
</evidence>
<dbReference type="AlphaFoldDB" id="A0A5P1EU70"/>
<gene>
    <name evidence="2" type="ORF">A4U43_C05F21980</name>
</gene>
<feature type="compositionally biased region" description="Low complexity" evidence="1">
    <location>
        <begin position="62"/>
        <end position="77"/>
    </location>
</feature>
<organism evidence="2 3">
    <name type="scientific">Asparagus officinalis</name>
    <name type="common">Garden asparagus</name>
    <dbReference type="NCBI Taxonomy" id="4686"/>
    <lineage>
        <taxon>Eukaryota</taxon>
        <taxon>Viridiplantae</taxon>
        <taxon>Streptophyta</taxon>
        <taxon>Embryophyta</taxon>
        <taxon>Tracheophyta</taxon>
        <taxon>Spermatophyta</taxon>
        <taxon>Magnoliopsida</taxon>
        <taxon>Liliopsida</taxon>
        <taxon>Asparagales</taxon>
        <taxon>Asparagaceae</taxon>
        <taxon>Asparagoideae</taxon>
        <taxon>Asparagus</taxon>
    </lineage>
</organism>
<dbReference type="GO" id="GO:0009658">
    <property type="term" value="P:chloroplast organization"/>
    <property type="evidence" value="ECO:0007669"/>
    <property type="project" value="InterPro"/>
</dbReference>
<dbReference type="Gramene" id="ONK69354">
    <property type="protein sequence ID" value="ONK69354"/>
    <property type="gene ID" value="A4U43_C05F21980"/>
</dbReference>
<name>A0A5P1EU70_ASPOF</name>
<dbReference type="Gene3D" id="1.25.40.10">
    <property type="entry name" value="Tetratricopeptide repeat domain"/>
    <property type="match status" value="1"/>
</dbReference>
<dbReference type="PANTHER" id="PTHR47594:SF5">
    <property type="entry name" value="PENTACOTRIPEPTIDE-REPEAT REGION OF PRORP DOMAIN-CONTAINING PROTEIN"/>
    <property type="match status" value="1"/>
</dbReference>
<feature type="region of interest" description="Disordered" evidence="1">
    <location>
        <begin position="38"/>
        <end position="78"/>
    </location>
</feature>
<dbReference type="InterPro" id="IPR044190">
    <property type="entry name" value="THA8-like"/>
</dbReference>
<dbReference type="InterPro" id="IPR011990">
    <property type="entry name" value="TPR-like_helical_dom_sf"/>
</dbReference>